<evidence type="ECO:0000313" key="2">
    <source>
        <dbReference type="Proteomes" id="UP001495910"/>
    </source>
</evidence>
<keyword evidence="2" id="KW-1185">Reference proteome</keyword>
<evidence type="ECO:0000313" key="1">
    <source>
        <dbReference type="EMBL" id="MEM4986297.1"/>
    </source>
</evidence>
<dbReference type="RefSeq" id="WP_342828120.1">
    <property type="nucleotide sequence ID" value="NZ_JBANDC010000002.1"/>
</dbReference>
<organism evidence="1 2">
    <name type="scientific">Collimonas rhizosphaerae</name>
    <dbReference type="NCBI Taxonomy" id="3126357"/>
    <lineage>
        <taxon>Bacteria</taxon>
        <taxon>Pseudomonadati</taxon>
        <taxon>Pseudomonadota</taxon>
        <taxon>Betaproteobacteria</taxon>
        <taxon>Burkholderiales</taxon>
        <taxon>Oxalobacteraceae</taxon>
        <taxon>Collimonas</taxon>
    </lineage>
</organism>
<dbReference type="Proteomes" id="UP001495910">
    <property type="component" value="Unassembled WGS sequence"/>
</dbReference>
<protein>
    <submittedName>
        <fullName evidence="1">Uncharacterized protein</fullName>
    </submittedName>
</protein>
<sequence>MLTFDEPSHVYRWHGEIVPSVTQILSPLVNYAMVPPEALERARLLGQAVHRMTELHDLDDLDEDTLAPEMMPYLAGWKKFRTDTGFIPDTIEKRMYHPLHGYCGTSDRTGAVRGRRAVLDIKKMLTLGPVIGPQLAAYQATHNLEGAAIVDRYALGLRPDGTYRLVPYTDPTDFAAFISLLTLRKWKERHGIS</sequence>
<proteinExistence type="predicted"/>
<name>A0ABU9PQN1_9BURK</name>
<reference evidence="1 2" key="1">
    <citation type="submission" date="2024-02" db="EMBL/GenBank/DDBJ databases">
        <title>Draft genome sequence of Collimonas sp. strain H4R21, an effective mineral-weathering bacterial strain isolated from the beech rhizosphere.</title>
        <authorList>
            <person name="Morin E."/>
            <person name="Uroz S."/>
            <person name="Leveau J.H.J."/>
            <person name="Kumar R."/>
            <person name="Rey M.W."/>
            <person name="Pham J."/>
        </authorList>
    </citation>
    <scope>NUCLEOTIDE SEQUENCE [LARGE SCALE GENOMIC DNA]</scope>
    <source>
        <strain evidence="1 2">H4R21</strain>
    </source>
</reference>
<accession>A0ABU9PQN1</accession>
<gene>
    <name evidence="1" type="ORF">V8G57_02740</name>
</gene>
<dbReference type="EMBL" id="JBANDC010000002">
    <property type="protein sequence ID" value="MEM4986297.1"/>
    <property type="molecule type" value="Genomic_DNA"/>
</dbReference>
<comment type="caution">
    <text evidence="1">The sequence shown here is derived from an EMBL/GenBank/DDBJ whole genome shotgun (WGS) entry which is preliminary data.</text>
</comment>